<evidence type="ECO:0000313" key="2">
    <source>
        <dbReference type="EMBL" id="BBO92616.1"/>
    </source>
</evidence>
<dbReference type="AlphaFoldDB" id="A0A5K8AJD3"/>
<feature type="compositionally biased region" description="Basic and acidic residues" evidence="1">
    <location>
        <begin position="85"/>
        <end position="96"/>
    </location>
</feature>
<evidence type="ECO:0000256" key="1">
    <source>
        <dbReference type="SAM" id="MobiDB-lite"/>
    </source>
</evidence>
<evidence type="ECO:0000313" key="3">
    <source>
        <dbReference type="Proteomes" id="UP000422108"/>
    </source>
</evidence>
<feature type="region of interest" description="Disordered" evidence="1">
    <location>
        <begin position="72"/>
        <end position="96"/>
    </location>
</feature>
<dbReference type="RefSeq" id="WP_155313335.1">
    <property type="nucleotide sequence ID" value="NZ_AP021879.1"/>
</dbReference>
<keyword evidence="3" id="KW-1185">Reference proteome</keyword>
<sequence length="120" mass="13379">MKTAILIGIGCLWMAIPTALHALTAQEILLLKQNGVSEKTIQMMLESEIEANRSAQAKNRAMGIRTITRPNGQPAIVYSTGSGKNEARKAHEHQKEQQAWEMLRHLIVDTRRDSVESSTE</sequence>
<gene>
    <name evidence="2" type="ORF">DSCOOX_57960</name>
</gene>
<reference evidence="2 3" key="1">
    <citation type="submission" date="2019-11" db="EMBL/GenBank/DDBJ databases">
        <title>Comparative genomics of hydrocarbon-degrading Desulfosarcina strains.</title>
        <authorList>
            <person name="Watanabe M."/>
            <person name="Kojima H."/>
            <person name="Fukui M."/>
        </authorList>
    </citation>
    <scope>NUCLEOTIDE SEQUENCE [LARGE SCALE GENOMIC DNA]</scope>
    <source>
        <strain evidence="3">oXyS1</strain>
    </source>
</reference>
<organism evidence="2 3">
    <name type="scientific">Desulfosarcina ovata subsp. ovata</name>
    <dbReference type="NCBI Taxonomy" id="2752305"/>
    <lineage>
        <taxon>Bacteria</taxon>
        <taxon>Pseudomonadati</taxon>
        <taxon>Thermodesulfobacteriota</taxon>
        <taxon>Desulfobacteria</taxon>
        <taxon>Desulfobacterales</taxon>
        <taxon>Desulfosarcinaceae</taxon>
        <taxon>Desulfosarcina</taxon>
    </lineage>
</organism>
<proteinExistence type="predicted"/>
<accession>A0A5K8AJD3</accession>
<dbReference type="Proteomes" id="UP000422108">
    <property type="component" value="Chromosome"/>
</dbReference>
<protein>
    <submittedName>
        <fullName evidence="2">Uncharacterized protein</fullName>
    </submittedName>
</protein>
<name>A0A5K8AJD3_9BACT</name>
<dbReference type="EMBL" id="AP021879">
    <property type="protein sequence ID" value="BBO92616.1"/>
    <property type="molecule type" value="Genomic_DNA"/>
</dbReference>